<dbReference type="InterPro" id="IPR052945">
    <property type="entry name" value="Mitotic_Regulator"/>
</dbReference>
<name>A0A136WGG3_9FIRM</name>
<evidence type="ECO:0000256" key="1">
    <source>
        <dbReference type="SAM" id="MobiDB-lite"/>
    </source>
</evidence>
<evidence type="ECO:0000313" key="2">
    <source>
        <dbReference type="EMBL" id="KXL53604.1"/>
    </source>
</evidence>
<sequence length="889" mass="103029">MPRLILKCPYLKGGSKRASAHITNLVNYIANRDGVEKIRVENKDISPTLKQEELVSQIIKEFPNTKNLFEYEDYIENPTIENASEFIGIAIEQNVDKIGKRKNYVDYIANRPRVEKMGKHGLFTGGNDSLVLNRTANEVANHKGNIWTPIISLRREDATRLGYDNAERWHNMLSYYAIDIAEFLKIKLENFQWYAAFHNEGHHPHVHMICYSTDPKEGYLTKKGIEKMKSGFVKNIFGQELEGIYIEQSKRRDELKQESRKVLIKLITEMKNGTMQNSNIEEKLINLSDRLKFTNGKKQYGYLQPKLKAMVDEIVDELAKDEKISKAYALWYEMRNEVLYNYMGNLPVPLPLSQQKEFKSIKNMIIKEADNFNKGTITFEEVTDDNIDITDERIDKAIDDVFINDTGFIEIEGYTLDLVSEIEVNDDTTEDVYLKWSDEYKEAREFLFGTDDIVQDLERAFEMFVLEAKNGNALAMFDIGRMFADGLGREIDVSKAYEWYQKALAAFYKVEDKKPWKYTEYRIGKMQLQGLGTEESYEEAFYWFTLSAEQKYKFAEYSLGGLYYRGQGVEQSYIKAFNLYLRSAKQGFPYADFEVAKMYNDGVGTYKNEKESNKYFHSAFIGFEKLEKQSNDDKIQYRLGWMLQNGIGTEKDIERAKKYYEKSAKLGNFFACYSLAKLILAKENPTITEIKKAVEYLEQASTSGNQFAQYSLGKLYLNGKYVEKDIYKVVGLFELSSEQGNEYAAYQLGNLYLKGEDIHKDIPTAIKWLLISAEKGNQYAQYLLGKLYLMGEGVPKDKDAAIKWFTLSAEQGNEYAKFFLENMDKFKEVSVCLTVTRMFHHMSKTFEDSIPLKSSGVGLKIDSKLMRKLREKKAAQGHKRDEHEQDMKL</sequence>
<dbReference type="SMART" id="SM00671">
    <property type="entry name" value="SEL1"/>
    <property type="match status" value="9"/>
</dbReference>
<dbReference type="InterPro" id="IPR006597">
    <property type="entry name" value="Sel1-like"/>
</dbReference>
<feature type="compositionally biased region" description="Basic and acidic residues" evidence="1">
    <location>
        <begin position="872"/>
        <end position="889"/>
    </location>
</feature>
<dbReference type="OrthoDB" id="2724739at2"/>
<keyword evidence="3" id="KW-1185">Reference proteome</keyword>
<proteinExistence type="predicted"/>
<reference evidence="2 3" key="1">
    <citation type="submission" date="2016-01" db="EMBL/GenBank/DDBJ databases">
        <title>Genome sequence of Clostridium neopropionicum X4, DSM-3847.</title>
        <authorList>
            <person name="Poehlein A."/>
            <person name="Beck M.H."/>
            <person name="Bengelsdorf F.R."/>
            <person name="Daniel R."/>
            <person name="Duerre P."/>
        </authorList>
    </citation>
    <scope>NUCLEOTIDE SEQUENCE [LARGE SCALE GENOMIC DNA]</scope>
    <source>
        <strain evidence="2 3">DSM-3847</strain>
    </source>
</reference>
<dbReference type="Pfam" id="PF08238">
    <property type="entry name" value="Sel1"/>
    <property type="match status" value="10"/>
</dbReference>
<dbReference type="AlphaFoldDB" id="A0A136WGG3"/>
<organism evidence="2 3">
    <name type="scientific">Anaerotignum neopropionicum</name>
    <dbReference type="NCBI Taxonomy" id="36847"/>
    <lineage>
        <taxon>Bacteria</taxon>
        <taxon>Bacillati</taxon>
        <taxon>Bacillota</taxon>
        <taxon>Clostridia</taxon>
        <taxon>Lachnospirales</taxon>
        <taxon>Anaerotignaceae</taxon>
        <taxon>Anaerotignum</taxon>
    </lineage>
</organism>
<accession>A0A136WGG3</accession>
<dbReference type="InterPro" id="IPR048102">
    <property type="entry name" value="MobP3"/>
</dbReference>
<dbReference type="InterPro" id="IPR011990">
    <property type="entry name" value="TPR-like_helical_dom_sf"/>
</dbReference>
<dbReference type="PANTHER" id="PTHR43628">
    <property type="entry name" value="ACTIVATOR OF C KINASE PROTEIN 1-RELATED"/>
    <property type="match status" value="1"/>
</dbReference>
<dbReference type="Gene3D" id="1.25.40.10">
    <property type="entry name" value="Tetratricopeptide repeat domain"/>
    <property type="match status" value="1"/>
</dbReference>
<dbReference type="SUPFAM" id="SSF81901">
    <property type="entry name" value="HCP-like"/>
    <property type="match status" value="2"/>
</dbReference>
<keyword evidence="2" id="KW-0378">Hydrolase</keyword>
<feature type="region of interest" description="Disordered" evidence="1">
    <location>
        <begin position="869"/>
        <end position="889"/>
    </location>
</feature>
<dbReference type="EMBL" id="LRVM01000002">
    <property type="protein sequence ID" value="KXL53604.1"/>
    <property type="molecule type" value="Genomic_DNA"/>
</dbReference>
<dbReference type="EC" id="3.5.2.6" evidence="2"/>
<dbReference type="Proteomes" id="UP000070539">
    <property type="component" value="Unassembled WGS sequence"/>
</dbReference>
<dbReference type="GO" id="GO:0008800">
    <property type="term" value="F:beta-lactamase activity"/>
    <property type="evidence" value="ECO:0007669"/>
    <property type="project" value="UniProtKB-EC"/>
</dbReference>
<dbReference type="STRING" id="36847.CLNEO_08300"/>
<dbReference type="PANTHER" id="PTHR43628:SF1">
    <property type="entry name" value="CHITIN SYNTHASE REGULATORY FACTOR 2-RELATED"/>
    <property type="match status" value="1"/>
</dbReference>
<gene>
    <name evidence="2" type="primary">hcpC_1</name>
    <name evidence="2" type="ORF">CLNEO_08300</name>
</gene>
<comment type="caution">
    <text evidence="2">The sequence shown here is derived from an EMBL/GenBank/DDBJ whole genome shotgun (WGS) entry which is preliminary data.</text>
</comment>
<evidence type="ECO:0000313" key="3">
    <source>
        <dbReference type="Proteomes" id="UP000070539"/>
    </source>
</evidence>
<dbReference type="RefSeq" id="WP_066084963.1">
    <property type="nucleotide sequence ID" value="NZ_LRVM01000002.1"/>
</dbReference>
<protein>
    <submittedName>
        <fullName evidence="2">Putative beta-lactamase HcpC</fullName>
        <ecNumber evidence="2">3.5.2.6</ecNumber>
    </submittedName>
</protein>
<dbReference type="NCBIfam" id="NF041499">
    <property type="entry name" value="MobP3"/>
    <property type="match status" value="1"/>
</dbReference>
<dbReference type="Pfam" id="PF18555">
    <property type="entry name" value="MobL"/>
    <property type="match status" value="1"/>
</dbReference>
<dbReference type="InterPro" id="IPR041073">
    <property type="entry name" value="MobL"/>
</dbReference>
<dbReference type="PATRIC" id="fig|36847.3.peg.982"/>